<organism evidence="2 3">
    <name type="scientific">Methylobacterium aquaticum</name>
    <dbReference type="NCBI Taxonomy" id="270351"/>
    <lineage>
        <taxon>Bacteria</taxon>
        <taxon>Pseudomonadati</taxon>
        <taxon>Pseudomonadota</taxon>
        <taxon>Alphaproteobacteria</taxon>
        <taxon>Hyphomicrobiales</taxon>
        <taxon>Methylobacteriaceae</taxon>
        <taxon>Methylobacterium</taxon>
    </lineage>
</organism>
<dbReference type="InterPro" id="IPR020945">
    <property type="entry name" value="DMSO/NO3_reduct_chaperone"/>
</dbReference>
<reference evidence="2 3" key="1">
    <citation type="submission" date="2015-03" db="EMBL/GenBank/DDBJ databases">
        <title>Genome sequencing of Methylobacterium aquaticum DSM16371 type strain.</title>
        <authorList>
            <person name="Chaudhry V."/>
            <person name="Patil P.B."/>
        </authorList>
    </citation>
    <scope>NUCLEOTIDE SEQUENCE [LARGE SCALE GENOMIC DNA]</scope>
    <source>
        <strain evidence="2 3">DSM 16371</strain>
    </source>
</reference>
<dbReference type="PANTHER" id="PTHR34227">
    <property type="entry name" value="CHAPERONE PROTEIN YCDY"/>
    <property type="match status" value="1"/>
</dbReference>
<dbReference type="PATRIC" id="fig|270351.6.peg.1625"/>
<keyword evidence="1" id="KW-0143">Chaperone</keyword>
<dbReference type="AlphaFoldDB" id="A0A0J6SCU0"/>
<dbReference type="EMBL" id="LABX01000154">
    <property type="protein sequence ID" value="KMO31537.1"/>
    <property type="molecule type" value="Genomic_DNA"/>
</dbReference>
<proteinExistence type="predicted"/>
<sequence length="204" mass="22282">MTVNQEPDPVDEIDALRAQEYDLLAALLGRAPVPELLASLRCLETDASPLGPTPLSKAHASLGRAAREAEAREIGRDYFALFVGVGRGLIMPYASYYLTGFLNERPLARVRQDLAALGLERDPASSEPEDHAATLLEVMAHLAAKRLPAEPGADHRFFERHLRPWIGRLFTDVAAQAGTPFYRAVGELGEVFTTIEAEAFAMEA</sequence>
<dbReference type="Pfam" id="PF02613">
    <property type="entry name" value="Nitrate_red_del"/>
    <property type="match status" value="1"/>
</dbReference>
<dbReference type="Gene3D" id="1.10.3480.10">
    <property type="entry name" value="TorD-like"/>
    <property type="match status" value="1"/>
</dbReference>
<name>A0A0J6SCU0_9HYPH</name>
<evidence type="ECO:0000256" key="1">
    <source>
        <dbReference type="ARBA" id="ARBA00023186"/>
    </source>
</evidence>
<comment type="caution">
    <text evidence="2">The sequence shown here is derived from an EMBL/GenBank/DDBJ whole genome shotgun (WGS) entry which is preliminary data.</text>
</comment>
<evidence type="ECO:0000313" key="3">
    <source>
        <dbReference type="Proteomes" id="UP000035929"/>
    </source>
</evidence>
<dbReference type="InterPro" id="IPR050289">
    <property type="entry name" value="TorD/DmsD_chaperones"/>
</dbReference>
<dbReference type="InterPro" id="IPR036411">
    <property type="entry name" value="TorD-like_sf"/>
</dbReference>
<dbReference type="PANTHER" id="PTHR34227:SF1">
    <property type="entry name" value="DIMETHYL SULFOXIDE REDUCTASE CHAPERONE-RELATED"/>
    <property type="match status" value="1"/>
</dbReference>
<dbReference type="SUPFAM" id="SSF89155">
    <property type="entry name" value="TorD-like"/>
    <property type="match status" value="1"/>
</dbReference>
<protein>
    <submittedName>
        <fullName evidence="2">Molecular chaperone TorD</fullName>
    </submittedName>
</protein>
<evidence type="ECO:0000313" key="2">
    <source>
        <dbReference type="EMBL" id="KMO31537.1"/>
    </source>
</evidence>
<gene>
    <name evidence="2" type="ORF">VP06_19650</name>
</gene>
<accession>A0A0J6SCU0</accession>
<dbReference type="Proteomes" id="UP000035929">
    <property type="component" value="Unassembled WGS sequence"/>
</dbReference>